<dbReference type="GO" id="GO:0000976">
    <property type="term" value="F:transcription cis-regulatory region binding"/>
    <property type="evidence" value="ECO:0007669"/>
    <property type="project" value="TreeGrafter"/>
</dbReference>
<dbReference type="SUPFAM" id="SSF46785">
    <property type="entry name" value="Winged helix' DNA-binding domain"/>
    <property type="match status" value="1"/>
</dbReference>
<dbReference type="InterPro" id="IPR000847">
    <property type="entry name" value="LysR_HTH_N"/>
</dbReference>
<dbReference type="CDD" id="cd05466">
    <property type="entry name" value="PBP2_LTTR_substrate"/>
    <property type="match status" value="1"/>
</dbReference>
<dbReference type="SUPFAM" id="SSF53850">
    <property type="entry name" value="Periplasmic binding protein-like II"/>
    <property type="match status" value="1"/>
</dbReference>
<accession>A0A085JB42</accession>
<evidence type="ECO:0000313" key="7">
    <source>
        <dbReference type="Proteomes" id="UP000028602"/>
    </source>
</evidence>
<dbReference type="Pfam" id="PF03466">
    <property type="entry name" value="LysR_substrate"/>
    <property type="match status" value="1"/>
</dbReference>
<dbReference type="PANTHER" id="PTHR30126">
    <property type="entry name" value="HTH-TYPE TRANSCRIPTIONAL REGULATOR"/>
    <property type="match status" value="1"/>
</dbReference>
<reference evidence="6 7" key="1">
    <citation type="submission" date="2014-05" db="EMBL/GenBank/DDBJ databases">
        <title>ATOL: Assembling a taxonomically balanced genome-scale reconstruction of the evolutionary history of the Enterobacteriaceae.</title>
        <authorList>
            <person name="Plunkett G.III."/>
            <person name="Neeno-Eckwall E.C."/>
            <person name="Glasner J.D."/>
            <person name="Perna N.T."/>
        </authorList>
    </citation>
    <scope>NUCLEOTIDE SEQUENCE [LARGE SCALE GENOMIC DNA]</scope>
    <source>
        <strain evidence="6 7">ATCC 33301</strain>
    </source>
</reference>
<evidence type="ECO:0000256" key="2">
    <source>
        <dbReference type="ARBA" id="ARBA00023015"/>
    </source>
</evidence>
<evidence type="ECO:0000256" key="1">
    <source>
        <dbReference type="ARBA" id="ARBA00009437"/>
    </source>
</evidence>
<dbReference type="GO" id="GO:0003700">
    <property type="term" value="F:DNA-binding transcription factor activity"/>
    <property type="evidence" value="ECO:0007669"/>
    <property type="project" value="InterPro"/>
</dbReference>
<dbReference type="InterPro" id="IPR036388">
    <property type="entry name" value="WH-like_DNA-bd_sf"/>
</dbReference>
<dbReference type="PROSITE" id="PS50931">
    <property type="entry name" value="HTH_LYSR"/>
    <property type="match status" value="1"/>
</dbReference>
<keyword evidence="2" id="KW-0805">Transcription regulation</keyword>
<dbReference type="PRINTS" id="PR00039">
    <property type="entry name" value="HTHLYSR"/>
</dbReference>
<dbReference type="OrthoDB" id="196624at2"/>
<keyword evidence="3 6" id="KW-0238">DNA-binding</keyword>
<dbReference type="InterPro" id="IPR036390">
    <property type="entry name" value="WH_DNA-bd_sf"/>
</dbReference>
<dbReference type="Gene3D" id="1.10.10.10">
    <property type="entry name" value="Winged helix-like DNA-binding domain superfamily/Winged helix DNA-binding domain"/>
    <property type="match status" value="1"/>
</dbReference>
<dbReference type="Gene3D" id="3.40.190.290">
    <property type="match status" value="1"/>
</dbReference>
<organism evidence="6 7">
    <name type="scientific">Tatumella ptyseos ATCC 33301</name>
    <dbReference type="NCBI Taxonomy" id="1005995"/>
    <lineage>
        <taxon>Bacteria</taxon>
        <taxon>Pseudomonadati</taxon>
        <taxon>Pseudomonadota</taxon>
        <taxon>Gammaproteobacteria</taxon>
        <taxon>Enterobacterales</taxon>
        <taxon>Erwiniaceae</taxon>
        <taxon>Tatumella</taxon>
    </lineage>
</organism>
<comment type="caution">
    <text evidence="6">The sequence shown here is derived from an EMBL/GenBank/DDBJ whole genome shotgun (WGS) entry which is preliminary data.</text>
</comment>
<sequence length="288" mass="32528">MRYSPESLEAFVQTDACGSFSAAARYLGKSQSTISAAVARLEDDIGFLLFDRRGRQPVLTEEGRRALARVKEILAASRRLDDLAIGLSRGTEPRLTLAVSDIWPAEHHEILLHRFEERYQDIEFECMVAEDDDVLDLLQTGRAHLGVVREQPALPPDLVARRLQVLVSMGLYIHHQHPLAANVQLSAAHLKAVRQLRLNTWVRPPDNKSEGHSWSASSYLLLLDMAEQGFGWTTLPCWLVRQFGRGVLHPLTLAGWPQQSRMDVIWSTRHPPGPAGYWMIDQLCQQKD</sequence>
<name>A0A085JB42_9GAMM</name>
<feature type="domain" description="HTH lysR-type" evidence="5">
    <location>
        <begin position="1"/>
        <end position="60"/>
    </location>
</feature>
<comment type="similarity">
    <text evidence="1">Belongs to the LysR transcriptional regulatory family.</text>
</comment>
<keyword evidence="7" id="KW-1185">Reference proteome</keyword>
<evidence type="ECO:0000256" key="3">
    <source>
        <dbReference type="ARBA" id="ARBA00023125"/>
    </source>
</evidence>
<dbReference type="AlphaFoldDB" id="A0A085JB42"/>
<protein>
    <submittedName>
        <fullName evidence="6">DNA-binding protein</fullName>
    </submittedName>
</protein>
<dbReference type="InterPro" id="IPR005119">
    <property type="entry name" value="LysR_subst-bd"/>
</dbReference>
<dbReference type="PANTHER" id="PTHR30126:SF91">
    <property type="entry name" value="LYSR FAMILY TRANSCRIPTIONAL REGULATOR"/>
    <property type="match status" value="1"/>
</dbReference>
<evidence type="ECO:0000256" key="4">
    <source>
        <dbReference type="ARBA" id="ARBA00023163"/>
    </source>
</evidence>
<gene>
    <name evidence="6" type="ORF">GTPT_2938</name>
</gene>
<keyword evidence="4" id="KW-0804">Transcription</keyword>
<evidence type="ECO:0000313" key="6">
    <source>
        <dbReference type="EMBL" id="KFD17688.1"/>
    </source>
</evidence>
<dbReference type="Pfam" id="PF00126">
    <property type="entry name" value="HTH_1"/>
    <property type="match status" value="1"/>
</dbReference>
<evidence type="ECO:0000259" key="5">
    <source>
        <dbReference type="PROSITE" id="PS50931"/>
    </source>
</evidence>
<dbReference type="Proteomes" id="UP000028602">
    <property type="component" value="Unassembled WGS sequence"/>
</dbReference>
<dbReference type="EMBL" id="JMPR01000045">
    <property type="protein sequence ID" value="KFD17688.1"/>
    <property type="molecule type" value="Genomic_DNA"/>
</dbReference>
<dbReference type="eggNOG" id="COG0583">
    <property type="taxonomic scope" value="Bacteria"/>
</dbReference>
<dbReference type="RefSeq" id="WP_029990827.1">
    <property type="nucleotide sequence ID" value="NZ_ATMJ01000034.1"/>
</dbReference>
<proteinExistence type="inferred from homology"/>